<keyword evidence="2" id="KW-1185">Reference proteome</keyword>
<protein>
    <submittedName>
        <fullName evidence="1">DUF4150 domain-containing protein</fullName>
    </submittedName>
</protein>
<name>A0ABT5TF36_9RHOB</name>
<reference evidence="1" key="1">
    <citation type="submission" date="2023-02" db="EMBL/GenBank/DDBJ databases">
        <title>Description of Roseinatronobacter alkalisoli sp. nov., an alkaliphilic bacerium isolated from soda soil.</title>
        <authorList>
            <person name="Wei W."/>
        </authorList>
    </citation>
    <scope>NUCLEOTIDE SEQUENCE</scope>
    <source>
        <strain evidence="1">HJB301</strain>
    </source>
</reference>
<dbReference type="Pfam" id="PF13665">
    <property type="entry name" value="Tox-PAAR-like"/>
    <property type="match status" value="1"/>
</dbReference>
<dbReference type="EMBL" id="JAQZSM010000052">
    <property type="protein sequence ID" value="MDD7973735.1"/>
    <property type="molecule type" value="Genomic_DNA"/>
</dbReference>
<comment type="caution">
    <text evidence="1">The sequence shown here is derived from an EMBL/GenBank/DDBJ whole genome shotgun (WGS) entry which is preliminary data.</text>
</comment>
<evidence type="ECO:0000313" key="1">
    <source>
        <dbReference type="EMBL" id="MDD7973735.1"/>
    </source>
</evidence>
<organism evidence="1 2">
    <name type="scientific">Roseinatronobacter alkalisoli</name>
    <dbReference type="NCBI Taxonomy" id="3028235"/>
    <lineage>
        <taxon>Bacteria</taxon>
        <taxon>Pseudomonadati</taxon>
        <taxon>Pseudomonadota</taxon>
        <taxon>Alphaproteobacteria</taxon>
        <taxon>Rhodobacterales</taxon>
        <taxon>Paracoccaceae</taxon>
        <taxon>Roseinatronobacter</taxon>
    </lineage>
</organism>
<evidence type="ECO:0000313" key="2">
    <source>
        <dbReference type="Proteomes" id="UP001431784"/>
    </source>
</evidence>
<dbReference type="RefSeq" id="WP_274354396.1">
    <property type="nucleotide sequence ID" value="NZ_JAQZSM010000052.1"/>
</dbReference>
<sequence length="328" mass="34377">MRNTLPDVCKTPAAKNKPLPYPNIAFSKDLTKGTNTVKADGGHMCAIRGSEFSTSIGDEPGSGGGVKSGTHLHRATWLSWSPDVFMEGKPACRLSDKMLMNNGNTVSLGGLNQPPLTPEQIDEWLCEAACECKTALLFQRCVANKIREHLYEGDYPRPGSRIWSEVSMQGRDGAWGIIRNSAGTGPTSNPITPGGGIRPDIVTVNSAGEPTRMIEMKFPGDSFNANQNPMDPNSAYNRAAEDLGVEYEQIDVENDCPCWGGGPPGSPVPVTVPTPEPSSERNWTPYIVGAGVAVLAVGAVACYATVACGAAVTGALGLGGLGLAAASS</sequence>
<gene>
    <name evidence="1" type="ORF">PUT78_21985</name>
</gene>
<proteinExistence type="predicted"/>
<dbReference type="Proteomes" id="UP001431784">
    <property type="component" value="Unassembled WGS sequence"/>
</dbReference>
<accession>A0ABT5TF36</accession>